<evidence type="ECO:0000256" key="1">
    <source>
        <dbReference type="SAM" id="SignalP"/>
    </source>
</evidence>
<accession>A0AAV4NX78</accession>
<proteinExistence type="predicted"/>
<protein>
    <submittedName>
        <fullName evidence="2">Uncharacterized protein</fullName>
    </submittedName>
</protein>
<dbReference type="EMBL" id="BPLQ01002186">
    <property type="protein sequence ID" value="GIX89500.1"/>
    <property type="molecule type" value="Genomic_DNA"/>
</dbReference>
<evidence type="ECO:0000313" key="3">
    <source>
        <dbReference type="Proteomes" id="UP001054837"/>
    </source>
</evidence>
<evidence type="ECO:0000313" key="2">
    <source>
        <dbReference type="EMBL" id="GIX89500.1"/>
    </source>
</evidence>
<reference evidence="2 3" key="1">
    <citation type="submission" date="2021-06" db="EMBL/GenBank/DDBJ databases">
        <title>Caerostris darwini draft genome.</title>
        <authorList>
            <person name="Kono N."/>
            <person name="Arakawa K."/>
        </authorList>
    </citation>
    <scope>NUCLEOTIDE SEQUENCE [LARGE SCALE GENOMIC DNA]</scope>
</reference>
<feature type="signal peptide" evidence="1">
    <location>
        <begin position="1"/>
        <end position="18"/>
    </location>
</feature>
<keyword evidence="1" id="KW-0732">Signal</keyword>
<gene>
    <name evidence="2" type="ORF">CDAR_75911</name>
</gene>
<dbReference type="AlphaFoldDB" id="A0AAV4NX78"/>
<organism evidence="2 3">
    <name type="scientific">Caerostris darwini</name>
    <dbReference type="NCBI Taxonomy" id="1538125"/>
    <lineage>
        <taxon>Eukaryota</taxon>
        <taxon>Metazoa</taxon>
        <taxon>Ecdysozoa</taxon>
        <taxon>Arthropoda</taxon>
        <taxon>Chelicerata</taxon>
        <taxon>Arachnida</taxon>
        <taxon>Araneae</taxon>
        <taxon>Araneomorphae</taxon>
        <taxon>Entelegynae</taxon>
        <taxon>Araneoidea</taxon>
        <taxon>Araneidae</taxon>
        <taxon>Caerostris</taxon>
    </lineage>
</organism>
<keyword evidence="3" id="KW-1185">Reference proteome</keyword>
<dbReference type="Proteomes" id="UP001054837">
    <property type="component" value="Unassembled WGS sequence"/>
</dbReference>
<name>A0AAV4NX78_9ARAC</name>
<sequence length="90" mass="9921">MVSCILVISSILKNVSVAFSFPKGNVILTDHSPNVEAGIYSSILSLYVPGGEEKKETAFDGKVMTVWRCSNLSPDTFTTWWFYCQTPGLP</sequence>
<comment type="caution">
    <text evidence="2">The sequence shown here is derived from an EMBL/GenBank/DDBJ whole genome shotgun (WGS) entry which is preliminary data.</text>
</comment>
<feature type="chain" id="PRO_5043898814" evidence="1">
    <location>
        <begin position="19"/>
        <end position="90"/>
    </location>
</feature>